<reference evidence="1" key="1">
    <citation type="submission" date="2021-03" db="EMBL/GenBank/DDBJ databases">
        <title>Evolutionary priming and transition to the ectomycorrhizal habit in an iconic lineage of mushroom-forming fungi: is preadaptation a requirement?</title>
        <authorList>
            <consortium name="DOE Joint Genome Institute"/>
            <person name="Looney B.P."/>
            <person name="Miyauchi S."/>
            <person name="Morin E."/>
            <person name="Drula E."/>
            <person name="Courty P.E."/>
            <person name="Chicoki N."/>
            <person name="Fauchery L."/>
            <person name="Kohler A."/>
            <person name="Kuo A."/>
            <person name="LaButti K."/>
            <person name="Pangilinan J."/>
            <person name="Lipzen A."/>
            <person name="Riley R."/>
            <person name="Andreopoulos W."/>
            <person name="He G."/>
            <person name="Johnson J."/>
            <person name="Barry K.W."/>
            <person name="Grigoriev I.V."/>
            <person name="Nagy L."/>
            <person name="Hibbett D."/>
            <person name="Henrissat B."/>
            <person name="Matheny P.B."/>
            <person name="Labbe J."/>
            <person name="Martin A.F."/>
        </authorList>
    </citation>
    <scope>NUCLEOTIDE SEQUENCE</scope>
    <source>
        <strain evidence="1">BPL698</strain>
    </source>
</reference>
<organism evidence="1 2">
    <name type="scientific">Russula earlei</name>
    <dbReference type="NCBI Taxonomy" id="71964"/>
    <lineage>
        <taxon>Eukaryota</taxon>
        <taxon>Fungi</taxon>
        <taxon>Dikarya</taxon>
        <taxon>Basidiomycota</taxon>
        <taxon>Agaricomycotina</taxon>
        <taxon>Agaricomycetes</taxon>
        <taxon>Russulales</taxon>
        <taxon>Russulaceae</taxon>
        <taxon>Russula</taxon>
    </lineage>
</organism>
<name>A0ACC0UPG9_9AGAM</name>
<evidence type="ECO:0000313" key="2">
    <source>
        <dbReference type="Proteomes" id="UP001207468"/>
    </source>
</evidence>
<gene>
    <name evidence="1" type="ORF">F5148DRAFT_1273348</name>
</gene>
<keyword evidence="2" id="KW-1185">Reference proteome</keyword>
<dbReference type="Proteomes" id="UP001207468">
    <property type="component" value="Unassembled WGS sequence"/>
</dbReference>
<comment type="caution">
    <text evidence="1">The sequence shown here is derived from an EMBL/GenBank/DDBJ whole genome shotgun (WGS) entry which is preliminary data.</text>
</comment>
<sequence>MSECPKTPRSRAGRAEEGFTVFELEQEYGDGDSNVPEHPTSQQQQQKEPLLASSSSAHFPSGYRASDDGDLEIRRTRRDLRNVIRWLVAYWGLIFGSALALVLLLGAVLSYKHPDVLLSAVGVTETPPSPTPSLKQHDEALASHPENIISYENYTRFPLDPLEYKEECHKLFGEVMKPMKFWSGEEDVIHHDTIDPGKYPAPEGLPTRVCNKTITYMLDGHVGLLADLALIAQAAGLARMAGRTFFVDDTYWNRGKWTDHFQDVRVRQPGPEPGCRAPPPEELVINSRTAKYHFGHDFFEEFEDPYGRELNRLRDIFNQARVSLTKTIRPNAATAALIHSARAELVSFLGLHPNDTLRVDRYQSIYVRRGDAVGSSWKYHNKNVPIEEYSTAGNAAWSRLFRSAGNLAPQAVYLASDDPAVFEALHSQLDPGSRIFSLPKSENPDLRHIASPAPYFQDKFSALPEADRVRLTTGMVVDFAVLSGLWAWDDDLKPGAVICGLSSNVCKMAAVGLDWDRAFGYGYRDDSAGEVNQEHARWIEVDEKGSISPPWRPFELF</sequence>
<accession>A0ACC0UPG9</accession>
<protein>
    <submittedName>
        <fullName evidence="1">Uncharacterized protein</fullName>
    </submittedName>
</protein>
<dbReference type="EMBL" id="JAGFNK010000003">
    <property type="protein sequence ID" value="KAI9513121.1"/>
    <property type="molecule type" value="Genomic_DNA"/>
</dbReference>
<evidence type="ECO:0000313" key="1">
    <source>
        <dbReference type="EMBL" id="KAI9513121.1"/>
    </source>
</evidence>
<proteinExistence type="predicted"/>